<gene>
    <name evidence="7" type="ORF">S01H1_71352</name>
</gene>
<evidence type="ECO:0000256" key="1">
    <source>
        <dbReference type="ARBA" id="ARBA00000085"/>
    </source>
</evidence>
<dbReference type="SMART" id="SM00448">
    <property type="entry name" value="REC"/>
    <property type="match status" value="1"/>
</dbReference>
<proteinExistence type="predicted"/>
<dbReference type="SUPFAM" id="SSF55874">
    <property type="entry name" value="ATPase domain of HSP90 chaperone/DNA topoisomerase II/histidine kinase"/>
    <property type="match status" value="1"/>
</dbReference>
<feature type="domain" description="Histidine kinase" evidence="5">
    <location>
        <begin position="1"/>
        <end position="87"/>
    </location>
</feature>
<dbReference type="InterPro" id="IPR001789">
    <property type="entry name" value="Sig_transdc_resp-reg_receiver"/>
</dbReference>
<dbReference type="PROSITE" id="PS50109">
    <property type="entry name" value="HIS_KIN"/>
    <property type="match status" value="1"/>
</dbReference>
<dbReference type="GO" id="GO:0005886">
    <property type="term" value="C:plasma membrane"/>
    <property type="evidence" value="ECO:0007669"/>
    <property type="project" value="TreeGrafter"/>
</dbReference>
<dbReference type="PROSITE" id="PS50110">
    <property type="entry name" value="RESPONSE_REGULATORY"/>
    <property type="match status" value="1"/>
</dbReference>
<dbReference type="InterPro" id="IPR036890">
    <property type="entry name" value="HATPase_C_sf"/>
</dbReference>
<dbReference type="Pfam" id="PF02518">
    <property type="entry name" value="HATPase_c"/>
    <property type="match status" value="1"/>
</dbReference>
<evidence type="ECO:0000259" key="6">
    <source>
        <dbReference type="PROSITE" id="PS50110"/>
    </source>
</evidence>
<dbReference type="SMART" id="SM00387">
    <property type="entry name" value="HATPase_c"/>
    <property type="match status" value="1"/>
</dbReference>
<organism evidence="7">
    <name type="scientific">marine sediment metagenome</name>
    <dbReference type="NCBI Taxonomy" id="412755"/>
    <lineage>
        <taxon>unclassified sequences</taxon>
        <taxon>metagenomes</taxon>
        <taxon>ecological metagenomes</taxon>
    </lineage>
</organism>
<feature type="non-terminal residue" evidence="7">
    <location>
        <position position="1"/>
    </location>
</feature>
<dbReference type="PRINTS" id="PR00344">
    <property type="entry name" value="BCTRLSENSOR"/>
</dbReference>
<dbReference type="Gene3D" id="3.30.565.10">
    <property type="entry name" value="Histidine kinase-like ATPase, C-terminal domain"/>
    <property type="match status" value="1"/>
</dbReference>
<accession>X0WBN0</accession>
<dbReference type="PANTHER" id="PTHR43047:SF72">
    <property type="entry name" value="OSMOSENSING HISTIDINE PROTEIN KINASE SLN1"/>
    <property type="match status" value="1"/>
</dbReference>
<evidence type="ECO:0000256" key="3">
    <source>
        <dbReference type="ARBA" id="ARBA00022679"/>
    </source>
</evidence>
<dbReference type="PANTHER" id="PTHR43047">
    <property type="entry name" value="TWO-COMPONENT HISTIDINE PROTEIN KINASE"/>
    <property type="match status" value="1"/>
</dbReference>
<dbReference type="CDD" id="cd00156">
    <property type="entry name" value="REC"/>
    <property type="match status" value="1"/>
</dbReference>
<name>X0WBN0_9ZZZZ</name>
<dbReference type="EC" id="2.7.13.3" evidence="2"/>
<dbReference type="EMBL" id="BARS01047509">
    <property type="protein sequence ID" value="GAG28359.1"/>
    <property type="molecule type" value="Genomic_DNA"/>
</dbReference>
<reference evidence="7" key="1">
    <citation type="journal article" date="2014" name="Front. Microbiol.">
        <title>High frequency of phylogenetically diverse reductive dehalogenase-homologous genes in deep subseafloor sedimentary metagenomes.</title>
        <authorList>
            <person name="Kawai M."/>
            <person name="Futagami T."/>
            <person name="Toyoda A."/>
            <person name="Takaki Y."/>
            <person name="Nishi S."/>
            <person name="Hori S."/>
            <person name="Arai W."/>
            <person name="Tsubouchi T."/>
            <person name="Morono Y."/>
            <person name="Uchiyama I."/>
            <person name="Ito T."/>
            <person name="Fujiyama A."/>
            <person name="Inagaki F."/>
            <person name="Takami H."/>
        </authorList>
    </citation>
    <scope>NUCLEOTIDE SEQUENCE</scope>
    <source>
        <strain evidence="7">Expedition CK06-06</strain>
    </source>
</reference>
<dbReference type="Gene3D" id="3.40.50.2300">
    <property type="match status" value="1"/>
</dbReference>
<dbReference type="InterPro" id="IPR003594">
    <property type="entry name" value="HATPase_dom"/>
</dbReference>
<feature type="domain" description="Response regulatory" evidence="6">
    <location>
        <begin position="106"/>
        <end position="222"/>
    </location>
</feature>
<comment type="catalytic activity">
    <reaction evidence="1">
        <text>ATP + protein L-histidine = ADP + protein N-phospho-L-histidine.</text>
        <dbReference type="EC" id="2.7.13.3"/>
    </reaction>
</comment>
<evidence type="ECO:0000256" key="2">
    <source>
        <dbReference type="ARBA" id="ARBA00012438"/>
    </source>
</evidence>
<evidence type="ECO:0000259" key="5">
    <source>
        <dbReference type="PROSITE" id="PS50109"/>
    </source>
</evidence>
<dbReference type="GO" id="GO:0009927">
    <property type="term" value="F:histidine phosphotransfer kinase activity"/>
    <property type="evidence" value="ECO:0007669"/>
    <property type="project" value="TreeGrafter"/>
</dbReference>
<dbReference type="AlphaFoldDB" id="X0WBN0"/>
<keyword evidence="4" id="KW-0418">Kinase</keyword>
<dbReference type="GO" id="GO:0000155">
    <property type="term" value="F:phosphorelay sensor kinase activity"/>
    <property type="evidence" value="ECO:0007669"/>
    <property type="project" value="TreeGrafter"/>
</dbReference>
<evidence type="ECO:0000313" key="7">
    <source>
        <dbReference type="EMBL" id="GAG28359.1"/>
    </source>
</evidence>
<dbReference type="InterPro" id="IPR004358">
    <property type="entry name" value="Sig_transdc_His_kin-like_C"/>
</dbReference>
<protein>
    <recommendedName>
        <fullName evidence="2">histidine kinase</fullName>
        <ecNumber evidence="2">2.7.13.3</ecNumber>
    </recommendedName>
</protein>
<dbReference type="InterPro" id="IPR005467">
    <property type="entry name" value="His_kinase_dom"/>
</dbReference>
<dbReference type="Pfam" id="PF00072">
    <property type="entry name" value="Response_reg"/>
    <property type="match status" value="1"/>
</dbReference>
<sequence>DETYVKPYQVNPGRYVRISVTDTGVGMDKETQQRIFDPFFTTKGMGRGTGLGLASTYGIIKNHGGIINAYSEKGKGTTFHIYLPVSEKEVIEETVYSGEILKGSETILLVDDEDFMISIGSELLKKLGYETLTAGSGKHALELYTTNKEKIDMAILDMIMPDMGGGEVYDRMKELEPDVKVLLSSGYSTDGQAKEIMLRGCKGFIQKPFNMKELAQKIREILDND</sequence>
<dbReference type="InterPro" id="IPR011006">
    <property type="entry name" value="CheY-like_superfamily"/>
</dbReference>
<evidence type="ECO:0000256" key="4">
    <source>
        <dbReference type="ARBA" id="ARBA00022777"/>
    </source>
</evidence>
<comment type="caution">
    <text evidence="7">The sequence shown here is derived from an EMBL/GenBank/DDBJ whole genome shotgun (WGS) entry which is preliminary data.</text>
</comment>
<keyword evidence="3" id="KW-0808">Transferase</keyword>
<dbReference type="SUPFAM" id="SSF52172">
    <property type="entry name" value="CheY-like"/>
    <property type="match status" value="1"/>
</dbReference>